<accession>A0A0F9AMI9</accession>
<proteinExistence type="predicted"/>
<sequence>MKKLNIFYCFKCAVCLCLISAILICVSGCAGAGETASEVRDRHKTVVKSGLRMVQDDVDAFLLIDRPTKLSDKLTR</sequence>
<organism evidence="1">
    <name type="scientific">marine sediment metagenome</name>
    <dbReference type="NCBI Taxonomy" id="412755"/>
    <lineage>
        <taxon>unclassified sequences</taxon>
        <taxon>metagenomes</taxon>
        <taxon>ecological metagenomes</taxon>
    </lineage>
</organism>
<dbReference type="AlphaFoldDB" id="A0A0F9AMI9"/>
<dbReference type="EMBL" id="LAZR01045173">
    <property type="protein sequence ID" value="KKK99515.1"/>
    <property type="molecule type" value="Genomic_DNA"/>
</dbReference>
<gene>
    <name evidence="1" type="ORF">LCGC14_2631980</name>
</gene>
<evidence type="ECO:0000313" key="1">
    <source>
        <dbReference type="EMBL" id="KKK99515.1"/>
    </source>
</evidence>
<name>A0A0F9AMI9_9ZZZZ</name>
<reference evidence="1" key="1">
    <citation type="journal article" date="2015" name="Nature">
        <title>Complex archaea that bridge the gap between prokaryotes and eukaryotes.</title>
        <authorList>
            <person name="Spang A."/>
            <person name="Saw J.H."/>
            <person name="Jorgensen S.L."/>
            <person name="Zaremba-Niedzwiedzka K."/>
            <person name="Martijn J."/>
            <person name="Lind A.E."/>
            <person name="van Eijk R."/>
            <person name="Schleper C."/>
            <person name="Guy L."/>
            <person name="Ettema T.J."/>
        </authorList>
    </citation>
    <scope>NUCLEOTIDE SEQUENCE</scope>
</reference>
<comment type="caution">
    <text evidence="1">The sequence shown here is derived from an EMBL/GenBank/DDBJ whole genome shotgun (WGS) entry which is preliminary data.</text>
</comment>
<protein>
    <submittedName>
        <fullName evidence="1">Uncharacterized protein</fullName>
    </submittedName>
</protein>